<reference evidence="1" key="1">
    <citation type="submission" date="2024-12" db="EMBL/GenBank/DDBJ databases">
        <title>Comparative genomics and development of molecular markers within Purpureocillium lilacinum and among Purpureocillium species.</title>
        <authorList>
            <person name="Yeh Z.-Y."/>
            <person name="Ni N.-T."/>
            <person name="Lo P.-H."/>
            <person name="Mushyakhwo K."/>
            <person name="Lin C.-F."/>
            <person name="Nai Y.-S."/>
        </authorList>
    </citation>
    <scope>NUCLEOTIDE SEQUENCE</scope>
    <source>
        <strain evidence="1">NCHU-NPUST-175</strain>
    </source>
</reference>
<protein>
    <submittedName>
        <fullName evidence="1">Uncharacterized protein</fullName>
    </submittedName>
</protein>
<comment type="caution">
    <text evidence="1">The sequence shown here is derived from an EMBL/GenBank/DDBJ whole genome shotgun (WGS) entry which is preliminary data.</text>
</comment>
<name>A0ACC4E1X5_PURLI</name>
<keyword evidence="2" id="KW-1185">Reference proteome</keyword>
<sequence>MTPSSATSLLTPAPYKRRCPAYHLPARHGVSGLAAPPDPAPTLPRGLAMHTPKVYMPSKVGGRLTVPYPCPIISDNLGPAAMPSEMAEAMMTTMPPKSARSWNFRPESSF</sequence>
<organism evidence="1 2">
    <name type="scientific">Purpureocillium lilacinum</name>
    <name type="common">Paecilomyces lilacinus</name>
    <dbReference type="NCBI Taxonomy" id="33203"/>
    <lineage>
        <taxon>Eukaryota</taxon>
        <taxon>Fungi</taxon>
        <taxon>Dikarya</taxon>
        <taxon>Ascomycota</taxon>
        <taxon>Pezizomycotina</taxon>
        <taxon>Sordariomycetes</taxon>
        <taxon>Hypocreomycetidae</taxon>
        <taxon>Hypocreales</taxon>
        <taxon>Ophiocordycipitaceae</taxon>
        <taxon>Purpureocillium</taxon>
    </lineage>
</organism>
<evidence type="ECO:0000313" key="1">
    <source>
        <dbReference type="EMBL" id="KAL3962496.1"/>
    </source>
</evidence>
<accession>A0ACC4E1X5</accession>
<proteinExistence type="predicted"/>
<dbReference type="EMBL" id="JBGNUJ010000003">
    <property type="protein sequence ID" value="KAL3962496.1"/>
    <property type="molecule type" value="Genomic_DNA"/>
</dbReference>
<dbReference type="Proteomes" id="UP001638806">
    <property type="component" value="Unassembled WGS sequence"/>
</dbReference>
<evidence type="ECO:0000313" key="2">
    <source>
        <dbReference type="Proteomes" id="UP001638806"/>
    </source>
</evidence>
<gene>
    <name evidence="1" type="ORF">ACCO45_004019</name>
</gene>